<proteinExistence type="predicted"/>
<name>A0ABD2LZ60_9BILA</name>
<evidence type="ECO:0000313" key="2">
    <source>
        <dbReference type="Proteomes" id="UP001620626"/>
    </source>
</evidence>
<accession>A0ABD2LZ60</accession>
<dbReference type="AlphaFoldDB" id="A0ABD2LZ60"/>
<evidence type="ECO:0000313" key="1">
    <source>
        <dbReference type="EMBL" id="KAL3119529.1"/>
    </source>
</evidence>
<reference evidence="1 2" key="1">
    <citation type="submission" date="2024-10" db="EMBL/GenBank/DDBJ databases">
        <authorList>
            <person name="Kim D."/>
        </authorList>
    </citation>
    <scope>NUCLEOTIDE SEQUENCE [LARGE SCALE GENOMIC DNA]</scope>
    <source>
        <strain evidence="1">BH-2024</strain>
    </source>
</reference>
<keyword evidence="2" id="KW-1185">Reference proteome</keyword>
<comment type="caution">
    <text evidence="1">The sequence shown here is derived from an EMBL/GenBank/DDBJ whole genome shotgun (WGS) entry which is preliminary data.</text>
</comment>
<gene>
    <name evidence="1" type="ORF">niasHT_010115</name>
</gene>
<dbReference type="EMBL" id="JBICBT010000242">
    <property type="protein sequence ID" value="KAL3119529.1"/>
    <property type="molecule type" value="Genomic_DNA"/>
</dbReference>
<organism evidence="1 2">
    <name type="scientific">Heterodera trifolii</name>
    <dbReference type="NCBI Taxonomy" id="157864"/>
    <lineage>
        <taxon>Eukaryota</taxon>
        <taxon>Metazoa</taxon>
        <taxon>Ecdysozoa</taxon>
        <taxon>Nematoda</taxon>
        <taxon>Chromadorea</taxon>
        <taxon>Rhabditida</taxon>
        <taxon>Tylenchina</taxon>
        <taxon>Tylenchomorpha</taxon>
        <taxon>Tylenchoidea</taxon>
        <taxon>Heteroderidae</taxon>
        <taxon>Heteroderinae</taxon>
        <taxon>Heterodera</taxon>
    </lineage>
</organism>
<dbReference type="Proteomes" id="UP001620626">
    <property type="component" value="Unassembled WGS sequence"/>
</dbReference>
<protein>
    <submittedName>
        <fullName evidence="1">Uncharacterized protein</fullName>
    </submittedName>
</protein>
<sequence length="173" mass="18787">MLPLEVLRPSSPSQFDADRLRAIRSDIDLGKELSLVPPSDANGEWARGDRGSAIVGLSESDEQQQMDDGLIEATLDKGRTTDITGEGQTEMLEARLPSEALQRENAVMRQELDRLKRQSISKRMTKNGTECNGPVRQNNAKLTAKILSATNCVRSASGIEPAKDEATAAPQIA</sequence>